<gene>
    <name evidence="1" type="ORF">SAMN05421837_113217</name>
</gene>
<reference evidence="2" key="1">
    <citation type="submission" date="2016-10" db="EMBL/GenBank/DDBJ databases">
        <authorList>
            <person name="Varghese N."/>
            <person name="Submissions S."/>
        </authorList>
    </citation>
    <scope>NUCLEOTIDE SEQUENCE [LARGE SCALE GENOMIC DNA]</scope>
    <source>
        <strain evidence="2">DSM 44654</strain>
    </source>
</reference>
<dbReference type="Proteomes" id="UP000198878">
    <property type="component" value="Unassembled WGS sequence"/>
</dbReference>
<dbReference type="RefSeq" id="WP_086678215.1">
    <property type="nucleotide sequence ID" value="NZ_FNUJ01000013.1"/>
</dbReference>
<dbReference type="OrthoDB" id="3690688at2"/>
<protein>
    <submittedName>
        <fullName evidence="1">Uncharacterized protein</fullName>
    </submittedName>
</protein>
<proteinExistence type="predicted"/>
<sequence>MNRPSPGSFAVTLDAAIDESGLSLERLQHHLAARGVRLSRSALSYWRRGRSQPERDTSMVAVTQLESVLGLEAGTLTSQLGPKAPRGRWLGEPACRIERRRLWPQLRALSGELKPPPDGQLSFWSIHDRMLLDEHGAERALQVRMVAEATVDGVDRLMSYYQADSSLTADPCYHYVRSARLGQVCVDRATGMVAGELRLAQPLTLGAVTVVEYELRFPPGPPIDHYHRRFTRPIAEYVCQVSFGPRVPRNVRSFEQRGLGGPEHPGRPLSAGGTHAATLALRDVRPGICGTGWQW</sequence>
<accession>A0A1H5RIP3</accession>
<keyword evidence="2" id="KW-1185">Reference proteome</keyword>
<evidence type="ECO:0000313" key="2">
    <source>
        <dbReference type="Proteomes" id="UP000198878"/>
    </source>
</evidence>
<dbReference type="STRING" id="218821.SAMN05421837_113217"/>
<name>A0A1H5RIP3_9PSEU</name>
<dbReference type="EMBL" id="FNUJ01000013">
    <property type="protein sequence ID" value="SEF37387.1"/>
    <property type="molecule type" value="Genomic_DNA"/>
</dbReference>
<dbReference type="AlphaFoldDB" id="A0A1H5RIP3"/>
<organism evidence="1 2">
    <name type="scientific">Amycolatopsis pretoriensis</name>
    <dbReference type="NCBI Taxonomy" id="218821"/>
    <lineage>
        <taxon>Bacteria</taxon>
        <taxon>Bacillati</taxon>
        <taxon>Actinomycetota</taxon>
        <taxon>Actinomycetes</taxon>
        <taxon>Pseudonocardiales</taxon>
        <taxon>Pseudonocardiaceae</taxon>
        <taxon>Amycolatopsis</taxon>
    </lineage>
</organism>
<evidence type="ECO:0000313" key="1">
    <source>
        <dbReference type="EMBL" id="SEF37387.1"/>
    </source>
</evidence>